<dbReference type="Proteomes" id="UP001178507">
    <property type="component" value="Unassembled WGS sequence"/>
</dbReference>
<gene>
    <name evidence="1" type="ORF">EVOR1521_LOCUS23890</name>
</gene>
<keyword evidence="2" id="KW-1185">Reference proteome</keyword>
<dbReference type="EMBL" id="CAUJNA010003378">
    <property type="protein sequence ID" value="CAJ1400574.1"/>
    <property type="molecule type" value="Genomic_DNA"/>
</dbReference>
<proteinExistence type="predicted"/>
<feature type="non-terminal residue" evidence="1">
    <location>
        <position position="1"/>
    </location>
</feature>
<reference evidence="1" key="1">
    <citation type="submission" date="2023-08" db="EMBL/GenBank/DDBJ databases">
        <authorList>
            <person name="Chen Y."/>
            <person name="Shah S."/>
            <person name="Dougan E. K."/>
            <person name="Thang M."/>
            <person name="Chan C."/>
        </authorList>
    </citation>
    <scope>NUCLEOTIDE SEQUENCE</scope>
</reference>
<organism evidence="1 2">
    <name type="scientific">Effrenium voratum</name>
    <dbReference type="NCBI Taxonomy" id="2562239"/>
    <lineage>
        <taxon>Eukaryota</taxon>
        <taxon>Sar</taxon>
        <taxon>Alveolata</taxon>
        <taxon>Dinophyceae</taxon>
        <taxon>Suessiales</taxon>
        <taxon>Symbiodiniaceae</taxon>
        <taxon>Effrenium</taxon>
    </lineage>
</organism>
<accession>A0AA36J7L5</accession>
<comment type="caution">
    <text evidence="1">The sequence shown here is derived from an EMBL/GenBank/DDBJ whole genome shotgun (WGS) entry which is preliminary data.</text>
</comment>
<protein>
    <submittedName>
        <fullName evidence="1">Uncharacterized protein</fullName>
    </submittedName>
</protein>
<evidence type="ECO:0000313" key="1">
    <source>
        <dbReference type="EMBL" id="CAJ1400574.1"/>
    </source>
</evidence>
<dbReference type="AlphaFoldDB" id="A0AA36J7L5"/>
<sequence>VSQRQMLERQQQQMRDMEEPLSALEGSVNNLQQAGAVLPCRPDRRTSEVRTFAATDGVLRATFLHAERDPVFFLSQNEKNPGERKRSVFFERDFCFKEGTRNQPLESLVDAGTQPRFFSSPILSVHGHELRGGGGQGWVFQMLHFDGCHQPVD</sequence>
<name>A0AA36J7L5_9DINO</name>
<evidence type="ECO:0000313" key="2">
    <source>
        <dbReference type="Proteomes" id="UP001178507"/>
    </source>
</evidence>